<keyword evidence="1" id="KW-0175">Coiled coil</keyword>
<dbReference type="Proteomes" id="UP000694865">
    <property type="component" value="Unplaced"/>
</dbReference>
<gene>
    <name evidence="3" type="primary">LOC102809160</name>
</gene>
<sequence length="695" mass="77011">VWKQKGEEYRIVSGGGWRWVSSVRRNRPLPAPSPAKILLEKSITKMKQMKEEAVIKAKEVDKLNFKTPMSKEKNETDDKEDHPDKIVECTGEPMETQPSTNVECNVNHIKSISLTKKEKKTCEELKIDEDVINVSKALAEHTHYKKIVKRSRLDGFLDRRQKQFAVEMKEYDEKMKKYLAYKKALEEKKNLEERILMDKKNPPLNKVLPVIKKELDDTAFTRLKSQKVNVLLNGENADDMKTFTRCYSPLCVKLISNRNDYVCYSTQCTGNQGLQSKHLSKASLNNKEDMIKTAINSCVVSTSNTSIIPTSNVLSIAQSPSSVNSQPVTSTTSLSPLTQVPKLITGTLASPKNILPNTTNSAADNVTSSLVLPPIPKPNLNIVVPSSVSKSSDCGPTIISGLNTSLGSRAIVSSATVQTSSTIPFTTSLAFTNSKSGLQTITTLQHGTMVQTTQNKQTVTPSDLNIKSVSIGTTNSPSLIPSVTSSINPNKPTLVTSQNTVVSSAMASLLKSISTSLISVDCPKEYTSAGKIYLAKFMRARKSTKKLAKPLPTCCKFTAKSGLKSIFVLRPEELRKISRRGGKYEVPSFNYNAKTTNVNWNYPAPRCRFKTAWRYRVQTLRSLSAAGLLLRIVWACVRWDDLAVKPPFGGNNTVTTEDDITTTEIVKKRDVPPDHLRSEYLVRKIVCPLGGIMKE</sequence>
<organism evidence="2 3">
    <name type="scientific">Saccoglossus kowalevskii</name>
    <name type="common">Acorn worm</name>
    <dbReference type="NCBI Taxonomy" id="10224"/>
    <lineage>
        <taxon>Eukaryota</taxon>
        <taxon>Metazoa</taxon>
        <taxon>Hemichordata</taxon>
        <taxon>Enteropneusta</taxon>
        <taxon>Harrimaniidae</taxon>
        <taxon>Saccoglossus</taxon>
    </lineage>
</organism>
<dbReference type="InterPro" id="IPR038028">
    <property type="entry name" value="BPTF"/>
</dbReference>
<evidence type="ECO:0000313" key="3">
    <source>
        <dbReference type="RefSeq" id="XP_006825458.1"/>
    </source>
</evidence>
<dbReference type="PANTHER" id="PTHR45975">
    <property type="entry name" value="NUCLEOSOME-REMODELING FACTOR SUBUNIT BPTF"/>
    <property type="match status" value="1"/>
</dbReference>
<feature type="non-terminal residue" evidence="3">
    <location>
        <position position="1"/>
    </location>
</feature>
<proteinExistence type="predicted"/>
<feature type="non-terminal residue" evidence="3">
    <location>
        <position position="695"/>
    </location>
</feature>
<accession>A0ABM0MZL7</accession>
<protein>
    <submittedName>
        <fullName evidence="3">Nucleosome-remodeling factor subunit BPTF-like</fullName>
    </submittedName>
</protein>
<evidence type="ECO:0000256" key="1">
    <source>
        <dbReference type="SAM" id="Coils"/>
    </source>
</evidence>
<dbReference type="RefSeq" id="XP_006825458.1">
    <property type="nucleotide sequence ID" value="XM_006825395.1"/>
</dbReference>
<feature type="coiled-coil region" evidence="1">
    <location>
        <begin position="168"/>
        <end position="201"/>
    </location>
</feature>
<evidence type="ECO:0000313" key="2">
    <source>
        <dbReference type="Proteomes" id="UP000694865"/>
    </source>
</evidence>
<name>A0ABM0MZL7_SACKO</name>
<keyword evidence="2" id="KW-1185">Reference proteome</keyword>
<reference evidence="3" key="1">
    <citation type="submission" date="2025-08" db="UniProtKB">
        <authorList>
            <consortium name="RefSeq"/>
        </authorList>
    </citation>
    <scope>IDENTIFICATION</scope>
    <source>
        <tissue evidence="3">Testes</tissue>
    </source>
</reference>
<dbReference type="PANTHER" id="PTHR45975:SF2">
    <property type="entry name" value="NUCLEOSOME-REMODELING FACTOR SUBUNIT BPTF"/>
    <property type="match status" value="1"/>
</dbReference>
<dbReference type="GeneID" id="102809160"/>